<dbReference type="GO" id="GO:0004300">
    <property type="term" value="F:enoyl-CoA hydratase activity"/>
    <property type="evidence" value="ECO:0007669"/>
    <property type="project" value="UniProtKB-ARBA"/>
</dbReference>
<feature type="domain" description="3-hydroxyacyl-CoA dehydrogenase C-terminal" evidence="15">
    <location>
        <begin position="478"/>
        <end position="571"/>
    </location>
</feature>
<dbReference type="UniPathway" id="UPA00659"/>
<dbReference type="SUPFAM" id="SSF51735">
    <property type="entry name" value="NAD(P)-binding Rossmann-fold domains"/>
    <property type="match status" value="1"/>
</dbReference>
<evidence type="ECO:0000256" key="4">
    <source>
        <dbReference type="ARBA" id="ARBA00022832"/>
    </source>
</evidence>
<evidence type="ECO:0000256" key="14">
    <source>
        <dbReference type="RuleBase" id="RU003707"/>
    </source>
</evidence>
<feature type="domain" description="3-hydroxyacyl-CoA dehydrogenase C-terminal" evidence="15">
    <location>
        <begin position="605"/>
        <end position="690"/>
    </location>
</feature>
<reference evidence="17 18" key="1">
    <citation type="submission" date="2019-06" db="EMBL/GenBank/DDBJ databases">
        <authorList>
            <person name="Li J."/>
        </authorList>
    </citation>
    <scope>NUCLEOTIDE SEQUENCE [LARGE SCALE GENOMIC DNA]</scope>
    <source>
        <strain evidence="17 18">CGMCC 1.8012</strain>
    </source>
</reference>
<dbReference type="PROSITE" id="PS00166">
    <property type="entry name" value="ENOYL_COA_HYDRATASE"/>
    <property type="match status" value="1"/>
</dbReference>
<keyword evidence="12" id="KW-0511">Multifunctional enzyme</keyword>
<evidence type="ECO:0000256" key="7">
    <source>
        <dbReference type="ARBA" id="ARBA00023027"/>
    </source>
</evidence>
<dbReference type="SUPFAM" id="SSF48179">
    <property type="entry name" value="6-phosphogluconate dehydrogenase C-terminal domain-like"/>
    <property type="match status" value="2"/>
</dbReference>
<feature type="domain" description="3-hydroxyacyl-CoA dehydrogenase NAD binding" evidence="16">
    <location>
        <begin position="297"/>
        <end position="473"/>
    </location>
</feature>
<dbReference type="FunFam" id="3.40.50.720:FF:000009">
    <property type="entry name" value="Fatty oxidation complex, alpha subunit"/>
    <property type="match status" value="1"/>
</dbReference>
<dbReference type="Proteomes" id="UP000304880">
    <property type="component" value="Unassembled WGS sequence"/>
</dbReference>
<proteinExistence type="inferred from homology"/>
<keyword evidence="5" id="KW-0442">Lipid degradation</keyword>
<evidence type="ECO:0000256" key="2">
    <source>
        <dbReference type="ARBA" id="ARBA00005005"/>
    </source>
</evidence>
<comment type="pathway">
    <text evidence="2">Lipid metabolism; fatty acid beta-oxidation.</text>
</comment>
<evidence type="ECO:0000256" key="8">
    <source>
        <dbReference type="ARBA" id="ARBA00023098"/>
    </source>
</evidence>
<dbReference type="InterPro" id="IPR008927">
    <property type="entry name" value="6-PGluconate_DH-like_C_sf"/>
</dbReference>
<keyword evidence="11" id="KW-0456">Lyase</keyword>
<evidence type="ECO:0000256" key="12">
    <source>
        <dbReference type="ARBA" id="ARBA00023268"/>
    </source>
</evidence>
<dbReference type="PANTHER" id="PTHR23309">
    <property type="entry name" value="3-HYDROXYACYL-COA DEHYROGENASE"/>
    <property type="match status" value="1"/>
</dbReference>
<evidence type="ECO:0000256" key="10">
    <source>
        <dbReference type="ARBA" id="ARBA00023235"/>
    </source>
</evidence>
<dbReference type="Pfam" id="PF00725">
    <property type="entry name" value="3HCDH"/>
    <property type="match status" value="2"/>
</dbReference>
<comment type="caution">
    <text evidence="17">The sequence shown here is derived from an EMBL/GenBank/DDBJ whole genome shotgun (WGS) entry which is preliminary data.</text>
</comment>
<dbReference type="FunFam" id="1.10.1040.50:FF:000006">
    <property type="entry name" value="Peroxisomal bifunctional enzyme"/>
    <property type="match status" value="1"/>
</dbReference>
<dbReference type="CDD" id="cd06558">
    <property type="entry name" value="crotonase-like"/>
    <property type="match status" value="1"/>
</dbReference>
<accession>A0A5C4RA72</accession>
<comment type="catalytic activity">
    <reaction evidence="13">
        <text>a (3S)-3-hydroxyacyl-CoA + NAD(+) = a 3-oxoacyl-CoA + NADH + H(+)</text>
        <dbReference type="Rhea" id="RHEA:22432"/>
        <dbReference type="ChEBI" id="CHEBI:15378"/>
        <dbReference type="ChEBI" id="CHEBI:57318"/>
        <dbReference type="ChEBI" id="CHEBI:57540"/>
        <dbReference type="ChEBI" id="CHEBI:57945"/>
        <dbReference type="ChEBI" id="CHEBI:90726"/>
        <dbReference type="EC" id="1.1.1.35"/>
    </reaction>
</comment>
<keyword evidence="8" id="KW-0443">Lipid metabolism</keyword>
<evidence type="ECO:0000259" key="16">
    <source>
        <dbReference type="Pfam" id="PF02737"/>
    </source>
</evidence>
<comment type="similarity">
    <text evidence="14">Belongs to the enoyl-CoA hydratase/isomerase family.</text>
</comment>
<dbReference type="EMBL" id="VDDC01000007">
    <property type="protein sequence ID" value="TNH40637.1"/>
    <property type="molecule type" value="Genomic_DNA"/>
</dbReference>
<organism evidence="17 18">
    <name type="scientific">Paracoccus haeundaensis</name>
    <dbReference type="NCBI Taxonomy" id="225362"/>
    <lineage>
        <taxon>Bacteria</taxon>
        <taxon>Pseudomonadati</taxon>
        <taxon>Pseudomonadota</taxon>
        <taxon>Alphaproteobacteria</taxon>
        <taxon>Rhodobacterales</taxon>
        <taxon>Paracoccaceae</taxon>
        <taxon>Paracoccus</taxon>
    </lineage>
</organism>
<keyword evidence="7" id="KW-0520">NAD</keyword>
<evidence type="ECO:0000313" key="17">
    <source>
        <dbReference type="EMBL" id="TNH40637.1"/>
    </source>
</evidence>
<evidence type="ECO:0000256" key="11">
    <source>
        <dbReference type="ARBA" id="ARBA00023239"/>
    </source>
</evidence>
<keyword evidence="18" id="KW-1185">Reference proteome</keyword>
<dbReference type="InterPro" id="IPR006176">
    <property type="entry name" value="3-OHacyl-CoA_DH_NAD-bd"/>
</dbReference>
<dbReference type="Gene3D" id="3.40.50.720">
    <property type="entry name" value="NAD(P)-binding Rossmann-like Domain"/>
    <property type="match status" value="1"/>
</dbReference>
<evidence type="ECO:0000256" key="5">
    <source>
        <dbReference type="ARBA" id="ARBA00022963"/>
    </source>
</evidence>
<dbReference type="InterPro" id="IPR029045">
    <property type="entry name" value="ClpP/crotonase-like_dom_sf"/>
</dbReference>
<keyword evidence="4" id="KW-0276">Fatty acid metabolism</keyword>
<dbReference type="GO" id="GO:0006635">
    <property type="term" value="P:fatty acid beta-oxidation"/>
    <property type="evidence" value="ECO:0007669"/>
    <property type="project" value="UniProtKB-UniPathway"/>
</dbReference>
<dbReference type="Pfam" id="PF00378">
    <property type="entry name" value="ECH_1"/>
    <property type="match status" value="1"/>
</dbReference>
<dbReference type="PANTHER" id="PTHR23309:SF51">
    <property type="entry name" value="3-HYDROXYACYL-COA DEHYDROGENASE-RELATED"/>
    <property type="match status" value="1"/>
</dbReference>
<evidence type="ECO:0000256" key="6">
    <source>
        <dbReference type="ARBA" id="ARBA00023002"/>
    </source>
</evidence>
<name>A0A5C4RA72_9RHOB</name>
<dbReference type="Pfam" id="PF02737">
    <property type="entry name" value="3HCDH_N"/>
    <property type="match status" value="1"/>
</dbReference>
<keyword evidence="9" id="KW-0576">Peroxisome</keyword>
<dbReference type="GO" id="GO:0070403">
    <property type="term" value="F:NAD+ binding"/>
    <property type="evidence" value="ECO:0007669"/>
    <property type="project" value="InterPro"/>
</dbReference>
<dbReference type="InterPro" id="IPR006108">
    <property type="entry name" value="3HC_DH_C"/>
</dbReference>
<dbReference type="SUPFAM" id="SSF52096">
    <property type="entry name" value="ClpP/crotonase"/>
    <property type="match status" value="1"/>
</dbReference>
<keyword evidence="6" id="KW-0560">Oxidoreductase</keyword>
<keyword evidence="10" id="KW-0413">Isomerase</keyword>
<comment type="subcellular location">
    <subcellularLocation>
        <location evidence="1">Peroxisome</location>
    </subcellularLocation>
</comment>
<sequence>MTERFSQMSVSYARQGRIGLITIDNPPVNATGHAVRQGLMDAARDFAADTGADAAVILCAGRTWVAGADISEFGKPSQAPILPDVIAAIESLDKPVVAALHGTALGGGLELALGCHARIAAPGTRMGLPEVTLGLLPGAGGTQRLPRLIGTAAALDIITSARQVPAAQALDLGLIDALSQGDLTADAIALADTLAGQPPRRTRDLPAPAPDPDAAQALKATLARKLPGQIAQATAVDVVTDGLAQPFNQGMAIERAGFMALMDSPQRAALIHAFFSERAVAHLPQIKGVTPRPLDRIGVIGGGTMGAGIAVSCLLAGLDVTLIERDDQATARAQATVGDLLAGAVSRGKLAAARRDAILSGAFRTDTDYAALGQADLIVEAVFESMEVKEQVFAAIDRVAKPDAVLATNTSYLDVDRIADATRRPRDVIGLHFFSPAHVMRLLEVVVADRTAPEVVATGFALAKRLGKIAVRAGVCDGFIGNRILSHYRAAVDAMVLDGASPQQVDRALTDFGFAMGPYAVSDLAGLDIGAMTRQRKAVDRHPRDRVPVFADRLYEQGDLGRKTGRGYYVYADDKPQPNPDLPAILDAVRSDLGITPRDFDDAEIVARTMAAMVNEAARTVADGTALRPLDVDVVMLNGYGFPRWRGGPMHWADAHGLDRILSDIRRFAEDDDHFWQPAPLLAELVADGRGFADLNQGTSA</sequence>
<protein>
    <submittedName>
        <fullName evidence="17">FAD-dependent oxidoreductase</fullName>
    </submittedName>
</protein>
<dbReference type="GO" id="GO:0003857">
    <property type="term" value="F:(3S)-3-hydroxyacyl-CoA dehydrogenase (NAD+) activity"/>
    <property type="evidence" value="ECO:0007669"/>
    <property type="project" value="UniProtKB-EC"/>
</dbReference>
<comment type="similarity">
    <text evidence="3">In the N-terminal section; belongs to the enoyl-CoA hydratase/isomerase family.</text>
</comment>
<evidence type="ECO:0000256" key="1">
    <source>
        <dbReference type="ARBA" id="ARBA00004275"/>
    </source>
</evidence>
<evidence type="ECO:0000256" key="9">
    <source>
        <dbReference type="ARBA" id="ARBA00023140"/>
    </source>
</evidence>
<gene>
    <name evidence="17" type="ORF">FHD67_03195</name>
</gene>
<dbReference type="Gene3D" id="3.90.226.10">
    <property type="entry name" value="2-enoyl-CoA Hydratase, Chain A, domain 1"/>
    <property type="match status" value="1"/>
</dbReference>
<dbReference type="InterPro" id="IPR001753">
    <property type="entry name" value="Enoyl-CoA_hydra/iso"/>
</dbReference>
<dbReference type="InterPro" id="IPR036291">
    <property type="entry name" value="NAD(P)-bd_dom_sf"/>
</dbReference>
<evidence type="ECO:0000256" key="3">
    <source>
        <dbReference type="ARBA" id="ARBA00008750"/>
    </source>
</evidence>
<dbReference type="Gene3D" id="1.10.1040.50">
    <property type="match status" value="1"/>
</dbReference>
<evidence type="ECO:0000256" key="13">
    <source>
        <dbReference type="ARBA" id="ARBA00049556"/>
    </source>
</evidence>
<dbReference type="GO" id="GO:0016853">
    <property type="term" value="F:isomerase activity"/>
    <property type="evidence" value="ECO:0007669"/>
    <property type="project" value="UniProtKB-KW"/>
</dbReference>
<dbReference type="InterPro" id="IPR018376">
    <property type="entry name" value="Enoyl-CoA_hyd/isom_CS"/>
</dbReference>
<dbReference type="AlphaFoldDB" id="A0A5C4RA72"/>
<evidence type="ECO:0000259" key="15">
    <source>
        <dbReference type="Pfam" id="PF00725"/>
    </source>
</evidence>
<evidence type="ECO:0000313" key="18">
    <source>
        <dbReference type="Proteomes" id="UP000304880"/>
    </source>
</evidence>